<dbReference type="Proteomes" id="UP000271098">
    <property type="component" value="Unassembled WGS sequence"/>
</dbReference>
<organism evidence="3 4">
    <name type="scientific">Gongylonema pulchrum</name>
    <dbReference type="NCBI Taxonomy" id="637853"/>
    <lineage>
        <taxon>Eukaryota</taxon>
        <taxon>Metazoa</taxon>
        <taxon>Ecdysozoa</taxon>
        <taxon>Nematoda</taxon>
        <taxon>Chromadorea</taxon>
        <taxon>Rhabditida</taxon>
        <taxon>Spirurina</taxon>
        <taxon>Spiruromorpha</taxon>
        <taxon>Spiruroidea</taxon>
        <taxon>Gongylonematidae</taxon>
        <taxon>Gongylonema</taxon>
    </lineage>
</organism>
<reference evidence="3 4" key="1">
    <citation type="submission" date="2018-11" db="EMBL/GenBank/DDBJ databases">
        <authorList>
            <consortium name="Pathogen Informatics"/>
        </authorList>
    </citation>
    <scope>NUCLEOTIDE SEQUENCE [LARGE SCALE GENOMIC DNA]</scope>
</reference>
<evidence type="ECO:0000256" key="2">
    <source>
        <dbReference type="PROSITE-ProRule" id="PRU00504"/>
    </source>
</evidence>
<evidence type="ECO:0000313" key="4">
    <source>
        <dbReference type="Proteomes" id="UP000271098"/>
    </source>
</evidence>
<dbReference type="PROSITE" id="PS51125">
    <property type="entry name" value="NHL"/>
    <property type="match status" value="2"/>
</dbReference>
<dbReference type="InterPro" id="IPR001258">
    <property type="entry name" value="NHL_repeat"/>
</dbReference>
<dbReference type="PANTHER" id="PTHR24104">
    <property type="entry name" value="E3 UBIQUITIN-PROTEIN LIGASE NHLRC1-RELATED"/>
    <property type="match status" value="1"/>
</dbReference>
<feature type="repeat" description="NHL" evidence="2">
    <location>
        <begin position="25"/>
        <end position="64"/>
    </location>
</feature>
<accession>A0A3P6T777</accession>
<sequence length="87" mass="10147">MQNEIVVADKDNHRVQVFSERGDFLLKFGERGRTAGLFNYPWGVAVNSHNQIAVSDTRNHRIQVRCLLEIPGINRCKNELEQQYDYK</sequence>
<dbReference type="Pfam" id="PF01436">
    <property type="entry name" value="NHL"/>
    <property type="match status" value="2"/>
</dbReference>
<dbReference type="GO" id="GO:0043161">
    <property type="term" value="P:proteasome-mediated ubiquitin-dependent protein catabolic process"/>
    <property type="evidence" value="ECO:0007669"/>
    <property type="project" value="TreeGrafter"/>
</dbReference>
<evidence type="ECO:0000313" key="3">
    <source>
        <dbReference type="EMBL" id="VDK60721.1"/>
    </source>
</evidence>
<dbReference type="InterPro" id="IPR011042">
    <property type="entry name" value="6-blade_b-propeller_TolB-like"/>
</dbReference>
<dbReference type="SUPFAM" id="SSF101898">
    <property type="entry name" value="NHL repeat"/>
    <property type="match status" value="1"/>
</dbReference>
<dbReference type="AlphaFoldDB" id="A0A3P6T777"/>
<keyword evidence="1" id="KW-0677">Repeat</keyword>
<proteinExistence type="predicted"/>
<feature type="repeat" description="NHL" evidence="2">
    <location>
        <begin position="1"/>
        <end position="21"/>
    </location>
</feature>
<dbReference type="GO" id="GO:0000209">
    <property type="term" value="P:protein polyubiquitination"/>
    <property type="evidence" value="ECO:0007669"/>
    <property type="project" value="TreeGrafter"/>
</dbReference>
<dbReference type="Gene3D" id="2.120.10.30">
    <property type="entry name" value="TolB, C-terminal domain"/>
    <property type="match status" value="1"/>
</dbReference>
<dbReference type="OrthoDB" id="342730at2759"/>
<dbReference type="PANTHER" id="PTHR24104:SF25">
    <property type="entry name" value="PROTEIN LIN-41"/>
    <property type="match status" value="1"/>
</dbReference>
<dbReference type="GO" id="GO:0008270">
    <property type="term" value="F:zinc ion binding"/>
    <property type="evidence" value="ECO:0007669"/>
    <property type="project" value="UniProtKB-KW"/>
</dbReference>
<keyword evidence="4" id="KW-1185">Reference proteome</keyword>
<dbReference type="InterPro" id="IPR050952">
    <property type="entry name" value="TRIM-NHL_E3_ligases"/>
</dbReference>
<evidence type="ECO:0000256" key="1">
    <source>
        <dbReference type="ARBA" id="ARBA00022737"/>
    </source>
</evidence>
<dbReference type="EMBL" id="UYRT01022631">
    <property type="protein sequence ID" value="VDK60721.1"/>
    <property type="molecule type" value="Genomic_DNA"/>
</dbReference>
<dbReference type="GO" id="GO:0061630">
    <property type="term" value="F:ubiquitin protein ligase activity"/>
    <property type="evidence" value="ECO:0007669"/>
    <property type="project" value="TreeGrafter"/>
</dbReference>
<protein>
    <submittedName>
        <fullName evidence="3">Uncharacterized protein</fullName>
    </submittedName>
</protein>
<gene>
    <name evidence="3" type="ORF">GPUH_LOCUS8077</name>
</gene>
<name>A0A3P6T777_9BILA</name>